<keyword evidence="2" id="KW-0547">Nucleotide-binding</keyword>
<dbReference type="Pfam" id="PF00931">
    <property type="entry name" value="NB-ARC"/>
    <property type="match status" value="1"/>
</dbReference>
<evidence type="ECO:0000259" key="6">
    <source>
        <dbReference type="Pfam" id="PF18052"/>
    </source>
</evidence>
<dbReference type="SUPFAM" id="SSF52058">
    <property type="entry name" value="L domain-like"/>
    <property type="match status" value="1"/>
</dbReference>
<evidence type="ECO:0008006" key="9">
    <source>
        <dbReference type="Google" id="ProtNLM"/>
    </source>
</evidence>
<feature type="domain" description="NB-ARC" evidence="5">
    <location>
        <begin position="88"/>
        <end position="183"/>
    </location>
</feature>
<dbReference type="Gene3D" id="3.80.10.10">
    <property type="entry name" value="Ribonuclease Inhibitor"/>
    <property type="match status" value="1"/>
</dbReference>
<dbReference type="Proteomes" id="UP000813462">
    <property type="component" value="Unassembled WGS sequence"/>
</dbReference>
<dbReference type="GO" id="GO:0005524">
    <property type="term" value="F:ATP binding"/>
    <property type="evidence" value="ECO:0007669"/>
    <property type="project" value="UniProtKB-KW"/>
</dbReference>
<evidence type="ECO:0000259" key="5">
    <source>
        <dbReference type="Pfam" id="PF00931"/>
    </source>
</evidence>
<proteinExistence type="predicted"/>
<dbReference type="Gene3D" id="1.10.8.430">
    <property type="entry name" value="Helical domain of apoptotic protease-activating factors"/>
    <property type="match status" value="1"/>
</dbReference>
<name>A0A978VL44_ZIZJJ</name>
<dbReference type="PANTHER" id="PTHR36766">
    <property type="entry name" value="PLANT BROAD-SPECTRUM MILDEW RESISTANCE PROTEIN RPW8"/>
    <property type="match status" value="1"/>
</dbReference>
<evidence type="ECO:0000313" key="8">
    <source>
        <dbReference type="Proteomes" id="UP000813462"/>
    </source>
</evidence>
<keyword evidence="1" id="KW-0677">Repeat</keyword>
<organism evidence="7 8">
    <name type="scientific">Ziziphus jujuba var. spinosa</name>
    <dbReference type="NCBI Taxonomy" id="714518"/>
    <lineage>
        <taxon>Eukaryota</taxon>
        <taxon>Viridiplantae</taxon>
        <taxon>Streptophyta</taxon>
        <taxon>Embryophyta</taxon>
        <taxon>Tracheophyta</taxon>
        <taxon>Spermatophyta</taxon>
        <taxon>Magnoliopsida</taxon>
        <taxon>eudicotyledons</taxon>
        <taxon>Gunneridae</taxon>
        <taxon>Pentapetalae</taxon>
        <taxon>rosids</taxon>
        <taxon>fabids</taxon>
        <taxon>Rosales</taxon>
        <taxon>Rhamnaceae</taxon>
        <taxon>Paliureae</taxon>
        <taxon>Ziziphus</taxon>
    </lineage>
</organism>
<feature type="domain" description="Disease resistance N-terminal" evidence="6">
    <location>
        <begin position="8"/>
        <end position="67"/>
    </location>
</feature>
<protein>
    <recommendedName>
        <fullName evidence="9">NB-ARC domain-containing protein</fullName>
    </recommendedName>
</protein>
<dbReference type="Pfam" id="PF18052">
    <property type="entry name" value="Rx_N"/>
    <property type="match status" value="1"/>
</dbReference>
<evidence type="ECO:0000256" key="2">
    <source>
        <dbReference type="ARBA" id="ARBA00022741"/>
    </source>
</evidence>
<evidence type="ECO:0000256" key="3">
    <source>
        <dbReference type="ARBA" id="ARBA00022821"/>
    </source>
</evidence>
<dbReference type="InterPro" id="IPR042197">
    <property type="entry name" value="Apaf_helical"/>
</dbReference>
<dbReference type="GO" id="GO:0043531">
    <property type="term" value="F:ADP binding"/>
    <property type="evidence" value="ECO:0007669"/>
    <property type="project" value="InterPro"/>
</dbReference>
<dbReference type="InterPro" id="IPR027417">
    <property type="entry name" value="P-loop_NTPase"/>
</dbReference>
<keyword evidence="4" id="KW-0067">ATP-binding</keyword>
<dbReference type="Gene3D" id="3.40.50.300">
    <property type="entry name" value="P-loop containing nucleotide triphosphate hydrolases"/>
    <property type="match status" value="1"/>
</dbReference>
<keyword evidence="3" id="KW-0611">Plant defense</keyword>
<reference evidence="7" key="1">
    <citation type="journal article" date="2021" name="Front. Plant Sci.">
        <title>Chromosome-Scale Genome Assembly for Chinese Sour Jujube and Insights Into Its Genome Evolution and Domestication Signature.</title>
        <authorList>
            <person name="Shen L.-Y."/>
            <person name="Luo H."/>
            <person name="Wang X.-L."/>
            <person name="Wang X.-M."/>
            <person name="Qiu X.-J."/>
            <person name="Liu H."/>
            <person name="Zhou S.-S."/>
            <person name="Jia K.-H."/>
            <person name="Nie S."/>
            <person name="Bao Y.-T."/>
            <person name="Zhang R.-G."/>
            <person name="Yun Q.-Z."/>
            <person name="Chai Y.-H."/>
            <person name="Lu J.-Y."/>
            <person name="Li Y."/>
            <person name="Zhao S.-W."/>
            <person name="Mao J.-F."/>
            <person name="Jia S.-G."/>
            <person name="Mao Y.-M."/>
        </authorList>
    </citation>
    <scope>NUCLEOTIDE SEQUENCE</scope>
    <source>
        <strain evidence="7">AT0</strain>
        <tissue evidence="7">Leaf</tissue>
    </source>
</reference>
<evidence type="ECO:0000256" key="1">
    <source>
        <dbReference type="ARBA" id="ARBA00022737"/>
    </source>
</evidence>
<evidence type="ECO:0000256" key="4">
    <source>
        <dbReference type="ARBA" id="ARBA00022840"/>
    </source>
</evidence>
<dbReference type="SUPFAM" id="SSF52540">
    <property type="entry name" value="P-loop containing nucleoside triphosphate hydrolases"/>
    <property type="match status" value="1"/>
</dbReference>
<evidence type="ECO:0000313" key="7">
    <source>
        <dbReference type="EMBL" id="KAH7533813.1"/>
    </source>
</evidence>
<dbReference type="PANTHER" id="PTHR36766:SF44">
    <property type="entry name" value="NBS-CODING RESISTANCE GENE ANALOG"/>
    <property type="match status" value="1"/>
</dbReference>
<dbReference type="EMBL" id="JAEACU010000004">
    <property type="protein sequence ID" value="KAH7533813.1"/>
    <property type="molecule type" value="Genomic_DNA"/>
</dbReference>
<dbReference type="InterPro" id="IPR002182">
    <property type="entry name" value="NB-ARC"/>
</dbReference>
<dbReference type="InterPro" id="IPR032675">
    <property type="entry name" value="LRR_dom_sf"/>
</dbReference>
<gene>
    <name evidence="7" type="ORF">FEM48_Zijuj04G0171600</name>
</gene>
<dbReference type="GO" id="GO:0051707">
    <property type="term" value="P:response to other organism"/>
    <property type="evidence" value="ECO:0007669"/>
    <property type="project" value="UniProtKB-ARBA"/>
</dbReference>
<dbReference type="AlphaFoldDB" id="A0A978VL44"/>
<dbReference type="InterPro" id="IPR041118">
    <property type="entry name" value="Rx_N"/>
</dbReference>
<dbReference type="GO" id="GO:0006952">
    <property type="term" value="P:defense response"/>
    <property type="evidence" value="ECO:0007669"/>
    <property type="project" value="UniProtKB-KW"/>
</dbReference>
<accession>A0A978VL44</accession>
<sequence length="549" mass="63648">MADIVAPVVLDSLINLITDEANLLSGAKDQVDLLQNDLRVMNAFLKDASGKQHKAGQRLRKMRRKVEENDVVGLVHDTQKLCLKVAKFDEIYKMDDEVLEMKLVNYLKGKRYFVVLDDIWDTDVWEEIREFFPDDLNGSRILITSRRKEVALHASPTMDPYFLPFLNDDESWELLCKKVFRGEECPFYLESLGKELAKHCKGLPLSIVSACDTPSARSLLAFCQGGDVVEKQWEWICNGFKFLRLLHCQCFPGDEVPDYICSLPYLEMLELPVLKVLTFSQKSISRMKQLSYVDVGIVGFRILVDDDQREIRGGNVDMDTLPNLQSVQSIVVDKHTASILPKFPNLTELRLFDDEPYIAKSEKEEALASLGKNQRYLQRLGLCYFRDYNLRVLPPTLTKLTLYESESPNMMKTLGKLPNLLWLQIENTHQPKSLDLCVGVGEFPQLQVFELIENRINSWEMDRDGMPNLQRLIIINRFFKREIDLPDQLWFLRALRFVKINVYMDVAKSFRNKLWELNYMKEEFVGELKTNWELTMINGCKVSLSAWGR</sequence>
<comment type="caution">
    <text evidence="7">The sequence shown here is derived from an EMBL/GenBank/DDBJ whole genome shotgun (WGS) entry which is preliminary data.</text>
</comment>